<dbReference type="GO" id="GO:0015813">
    <property type="term" value="P:L-glutamate transmembrane transport"/>
    <property type="evidence" value="ECO:0007669"/>
    <property type="project" value="UniProtKB-UniRule"/>
</dbReference>
<dbReference type="InterPro" id="IPR004445">
    <property type="entry name" value="GltS"/>
</dbReference>
<evidence type="ECO:0000256" key="1">
    <source>
        <dbReference type="HAMAP-Rule" id="MF_02062"/>
    </source>
</evidence>
<keyword evidence="1" id="KW-0472">Membrane</keyword>
<dbReference type="NCBIfam" id="TIGR00210">
    <property type="entry name" value="gltS"/>
    <property type="match status" value="1"/>
</dbReference>
<keyword evidence="1" id="KW-0997">Cell inner membrane</keyword>
<proteinExistence type="inferred from homology"/>
<keyword evidence="1" id="KW-0812">Transmembrane</keyword>
<feature type="transmembrane region" description="Helical" evidence="1">
    <location>
        <begin position="6"/>
        <end position="29"/>
    </location>
</feature>
<keyword evidence="1" id="KW-0739">Sodium transport</keyword>
<sequence>MQNIAVPGFLSLTIAIVVFFIGSGVNRIVAPLRRWNIPEAVTGGLIAALATLLAFRVFGVAIAFDLGARDLLLLYFFTGIGLNARLDDLKAGGWPLVILLALTLAYLVIQNVVAVGSTAVLGLPEGIGPLLGSISLIGGHGTTVAWAPVLANRFGHSNAMEVGIASATLGLIVASLVGGPVAGVLIKRFHLSGRASEASIVGLPKTGTSHGDDIDHLSLMRTILVLNIAVLLGYGIDEIISGLGIKLPLFVACMLAAILLTNTVPRILPRLAWPTRTRGLALVSDLSLNIFLAMSLMSMQLWTLGGLGPSLVLVIGLQTVVAVIYMLFVVFPAMGRDYDAAVIAAGFSGISLGATPTAIANMTAVTKTHGPSPIAFIILPLVSAFFIDIANALAIGFMTR</sequence>
<feature type="transmembrane region" description="Helical" evidence="1">
    <location>
        <begin position="163"/>
        <end position="186"/>
    </location>
</feature>
<feature type="transmembrane region" description="Helical" evidence="1">
    <location>
        <begin position="96"/>
        <end position="123"/>
    </location>
</feature>
<dbReference type="RefSeq" id="WP_183397122.1">
    <property type="nucleotide sequence ID" value="NZ_JACIDS010000001.1"/>
</dbReference>
<evidence type="ECO:0000313" key="4">
    <source>
        <dbReference type="Proteomes" id="UP000553963"/>
    </source>
</evidence>
<keyword evidence="1" id="KW-0029">Amino-acid transport</keyword>
<keyword evidence="1" id="KW-0813">Transport</keyword>
<protein>
    <recommendedName>
        <fullName evidence="1 2">Sodium/glutamate symporter</fullName>
    </recommendedName>
</protein>
<keyword evidence="1" id="KW-1133">Transmembrane helix</keyword>
<dbReference type="GO" id="GO:0005886">
    <property type="term" value="C:plasma membrane"/>
    <property type="evidence" value="ECO:0007669"/>
    <property type="project" value="UniProtKB-SubCell"/>
</dbReference>
<dbReference type="PANTHER" id="PTHR36178:SF1">
    <property type="entry name" value="SODIUM_GLUTAMATE SYMPORTER"/>
    <property type="match status" value="1"/>
</dbReference>
<keyword evidence="1" id="KW-1003">Cell membrane</keyword>
<evidence type="ECO:0000313" key="3">
    <source>
        <dbReference type="EMBL" id="MBB3929464.1"/>
    </source>
</evidence>
<gene>
    <name evidence="1" type="primary">gltS</name>
    <name evidence="3" type="ORF">GGR25_000483</name>
</gene>
<comment type="function">
    <text evidence="1">Catalyzes the sodium-dependent transport of glutamate.</text>
</comment>
<keyword evidence="1" id="KW-0915">Sodium</keyword>
<dbReference type="EMBL" id="JACIDS010000001">
    <property type="protein sequence ID" value="MBB3929464.1"/>
    <property type="molecule type" value="Genomic_DNA"/>
</dbReference>
<reference evidence="3 4" key="1">
    <citation type="submission" date="2020-08" db="EMBL/GenBank/DDBJ databases">
        <title>Genomic Encyclopedia of Type Strains, Phase IV (KMG-IV): sequencing the most valuable type-strain genomes for metagenomic binning, comparative biology and taxonomic classification.</title>
        <authorList>
            <person name="Goeker M."/>
        </authorList>
    </citation>
    <scope>NUCLEOTIDE SEQUENCE [LARGE SCALE GENOMIC DNA]</scope>
    <source>
        <strain evidence="3 4">DSM 25966</strain>
    </source>
</reference>
<dbReference type="HAMAP" id="MF_02062">
    <property type="entry name" value="GltS"/>
    <property type="match status" value="1"/>
</dbReference>
<dbReference type="GO" id="GO:0015501">
    <property type="term" value="F:glutamate:sodium symporter activity"/>
    <property type="evidence" value="ECO:0007669"/>
    <property type="project" value="UniProtKB-UniRule"/>
</dbReference>
<accession>A0A840AJY9</accession>
<feature type="transmembrane region" description="Helical" evidence="1">
    <location>
        <begin position="374"/>
        <end position="397"/>
    </location>
</feature>
<keyword evidence="1" id="KW-0406">Ion transport</keyword>
<feature type="transmembrane region" description="Helical" evidence="1">
    <location>
        <begin position="41"/>
        <end position="64"/>
    </location>
</feature>
<dbReference type="AlphaFoldDB" id="A0A840AJY9"/>
<keyword evidence="4" id="KW-1185">Reference proteome</keyword>
<evidence type="ECO:0000256" key="2">
    <source>
        <dbReference type="NCBIfam" id="TIGR00210"/>
    </source>
</evidence>
<comment type="similarity">
    <text evidence="1">Belongs to the glutamate:Na(+) symporter (ESS) (TC 2.A.27) family.</text>
</comment>
<feature type="transmembrane region" description="Helical" evidence="1">
    <location>
        <begin position="311"/>
        <end position="333"/>
    </location>
</feature>
<organism evidence="3 4">
    <name type="scientific">Kaistia hirudinis</name>
    <dbReference type="NCBI Taxonomy" id="1293440"/>
    <lineage>
        <taxon>Bacteria</taxon>
        <taxon>Pseudomonadati</taxon>
        <taxon>Pseudomonadota</taxon>
        <taxon>Alphaproteobacteria</taxon>
        <taxon>Hyphomicrobiales</taxon>
        <taxon>Kaistiaceae</taxon>
        <taxon>Kaistia</taxon>
    </lineage>
</organism>
<feature type="transmembrane region" description="Helical" evidence="1">
    <location>
        <begin position="280"/>
        <end position="299"/>
    </location>
</feature>
<dbReference type="Pfam" id="PF03616">
    <property type="entry name" value="Glt_symporter"/>
    <property type="match status" value="1"/>
</dbReference>
<dbReference type="Proteomes" id="UP000553963">
    <property type="component" value="Unassembled WGS sequence"/>
</dbReference>
<comment type="subcellular location">
    <subcellularLocation>
        <location evidence="1">Cell inner membrane</location>
        <topology evidence="1">Multi-pass membrane protein</topology>
    </subcellularLocation>
</comment>
<dbReference type="PANTHER" id="PTHR36178">
    <property type="entry name" value="SLR0625 PROTEIN"/>
    <property type="match status" value="1"/>
</dbReference>
<feature type="transmembrane region" description="Helical" evidence="1">
    <location>
        <begin position="340"/>
        <end position="362"/>
    </location>
</feature>
<feature type="transmembrane region" description="Helical" evidence="1">
    <location>
        <begin position="248"/>
        <end position="268"/>
    </location>
</feature>
<comment type="caution">
    <text evidence="3">The sequence shown here is derived from an EMBL/GenBank/DDBJ whole genome shotgun (WGS) entry which is preliminary data.</text>
</comment>
<keyword evidence="1" id="KW-0769">Symport</keyword>
<feature type="transmembrane region" description="Helical" evidence="1">
    <location>
        <begin position="219"/>
        <end position="236"/>
    </location>
</feature>
<name>A0A840AJY9_9HYPH</name>
<feature type="transmembrane region" description="Helical" evidence="1">
    <location>
        <begin position="130"/>
        <end position="151"/>
    </location>
</feature>